<comment type="caution">
    <text evidence="1">The sequence shown here is derived from an EMBL/GenBank/DDBJ whole genome shotgun (WGS) entry which is preliminary data.</text>
</comment>
<reference evidence="1 2" key="1">
    <citation type="submission" date="2023-07" db="EMBL/GenBank/DDBJ databases">
        <title>Genomic Encyclopedia of Type Strains, Phase IV (KMG-IV): sequencing the most valuable type-strain genomes for metagenomic binning, comparative biology and taxonomic classification.</title>
        <authorList>
            <person name="Goeker M."/>
        </authorList>
    </citation>
    <scope>NUCLEOTIDE SEQUENCE [LARGE SCALE GENOMIC DNA]</scope>
    <source>
        <strain evidence="1 2">DSM 9768</strain>
    </source>
</reference>
<dbReference type="EMBL" id="JAUSUG010000007">
    <property type="protein sequence ID" value="MDQ0254718.1"/>
    <property type="molecule type" value="Genomic_DNA"/>
</dbReference>
<evidence type="ECO:0000313" key="1">
    <source>
        <dbReference type="EMBL" id="MDQ0254718.1"/>
    </source>
</evidence>
<keyword evidence="2" id="KW-1185">Reference proteome</keyword>
<sequence length="30" mass="3753">MINPPVEENNEQPIFEEEDDFYILWEQDRL</sequence>
<protein>
    <submittedName>
        <fullName evidence="1">Uncharacterized protein</fullName>
    </submittedName>
</protein>
<evidence type="ECO:0000313" key="2">
    <source>
        <dbReference type="Proteomes" id="UP001230005"/>
    </source>
</evidence>
<name>A0ABT9ZTZ3_9BACI</name>
<dbReference type="Proteomes" id="UP001230005">
    <property type="component" value="Unassembled WGS sequence"/>
</dbReference>
<accession>A0ABT9ZTZ3</accession>
<proteinExistence type="predicted"/>
<gene>
    <name evidence="1" type="ORF">J2S74_002097</name>
</gene>
<organism evidence="1 2">
    <name type="scientific">Evansella vedderi</name>
    <dbReference type="NCBI Taxonomy" id="38282"/>
    <lineage>
        <taxon>Bacteria</taxon>
        <taxon>Bacillati</taxon>
        <taxon>Bacillota</taxon>
        <taxon>Bacilli</taxon>
        <taxon>Bacillales</taxon>
        <taxon>Bacillaceae</taxon>
        <taxon>Evansella</taxon>
    </lineage>
</organism>